<dbReference type="CDD" id="cd02440">
    <property type="entry name" value="AdoMet_MTases"/>
    <property type="match status" value="1"/>
</dbReference>
<dbReference type="Pfam" id="PF13847">
    <property type="entry name" value="Methyltransf_31"/>
    <property type="match status" value="1"/>
</dbReference>
<dbReference type="SUPFAM" id="SSF53335">
    <property type="entry name" value="S-adenosyl-L-methionine-dependent methyltransferases"/>
    <property type="match status" value="1"/>
</dbReference>
<dbReference type="EMBL" id="UOER01000678">
    <property type="protein sequence ID" value="VAW27096.1"/>
    <property type="molecule type" value="Genomic_DNA"/>
</dbReference>
<organism evidence="2">
    <name type="scientific">hydrothermal vent metagenome</name>
    <dbReference type="NCBI Taxonomy" id="652676"/>
    <lineage>
        <taxon>unclassified sequences</taxon>
        <taxon>metagenomes</taxon>
        <taxon>ecological metagenomes</taxon>
    </lineage>
</organism>
<dbReference type="GO" id="GO:0008168">
    <property type="term" value="F:methyltransferase activity"/>
    <property type="evidence" value="ECO:0007669"/>
    <property type="project" value="UniProtKB-KW"/>
</dbReference>
<sequence length="260" mass="30023">MNITSTKWNPELYNNKHSFVYNYGEDLINLLNPKKEERILDLGCGSGQLTFKISELVDEVIGIDKSPEMIADAKSKFKNIEFMVADASNFTFNKKFDIIFSNAVLHWVTNYKEAIKCMHENLNNNGKIVLEFGGKGNVQKIVNQLRNSLAKRGYLKQSKLQLWYFPSIAEYTTELESAGFRVLMAQHFDRPTELAKKNTGIKDWISMFGNSFLKNVTTKHLEEIKNEVQEKIKSACFINGKWFADYKRIRIIAVKEKNTK</sequence>
<proteinExistence type="predicted"/>
<protein>
    <submittedName>
        <fullName evidence="2">Methyltransferase type 11</fullName>
    </submittedName>
</protein>
<reference evidence="2" key="1">
    <citation type="submission" date="2018-06" db="EMBL/GenBank/DDBJ databases">
        <authorList>
            <person name="Zhirakovskaya E."/>
        </authorList>
    </citation>
    <scope>NUCLEOTIDE SEQUENCE</scope>
</reference>
<dbReference type="GO" id="GO:0032259">
    <property type="term" value="P:methylation"/>
    <property type="evidence" value="ECO:0007669"/>
    <property type="project" value="UniProtKB-KW"/>
</dbReference>
<dbReference type="PANTHER" id="PTHR43861">
    <property type="entry name" value="TRANS-ACONITATE 2-METHYLTRANSFERASE-RELATED"/>
    <property type="match status" value="1"/>
</dbReference>
<dbReference type="AlphaFoldDB" id="A0A3B0V562"/>
<gene>
    <name evidence="2" type="ORF">MNBD_BACTEROID04-127</name>
</gene>
<dbReference type="InterPro" id="IPR029063">
    <property type="entry name" value="SAM-dependent_MTases_sf"/>
</dbReference>
<dbReference type="InterPro" id="IPR025714">
    <property type="entry name" value="Methyltranfer_dom"/>
</dbReference>
<keyword evidence="2" id="KW-0489">Methyltransferase</keyword>
<evidence type="ECO:0000259" key="1">
    <source>
        <dbReference type="Pfam" id="PF13847"/>
    </source>
</evidence>
<evidence type="ECO:0000313" key="2">
    <source>
        <dbReference type="EMBL" id="VAW27096.1"/>
    </source>
</evidence>
<name>A0A3B0V562_9ZZZZ</name>
<dbReference type="Gene3D" id="3.40.50.150">
    <property type="entry name" value="Vaccinia Virus protein VP39"/>
    <property type="match status" value="1"/>
</dbReference>
<feature type="domain" description="Methyltransferase" evidence="1">
    <location>
        <begin position="34"/>
        <end position="132"/>
    </location>
</feature>
<dbReference type="PANTHER" id="PTHR43861:SF1">
    <property type="entry name" value="TRANS-ACONITATE 2-METHYLTRANSFERASE"/>
    <property type="match status" value="1"/>
</dbReference>
<keyword evidence="2" id="KW-0808">Transferase</keyword>
<accession>A0A3B0V562</accession>